<proteinExistence type="predicted"/>
<name>A0A6J4MCN1_9GAMM</name>
<dbReference type="EMBL" id="CADCUA010000666">
    <property type="protein sequence ID" value="CAA9351761.1"/>
    <property type="molecule type" value="Genomic_DNA"/>
</dbReference>
<reference evidence="1" key="1">
    <citation type="submission" date="2020-02" db="EMBL/GenBank/DDBJ databases">
        <authorList>
            <person name="Meier V. D."/>
        </authorList>
    </citation>
    <scope>NUCLEOTIDE SEQUENCE</scope>
    <source>
        <strain evidence="1">AVDCRST_MAG71</strain>
    </source>
</reference>
<organism evidence="1">
    <name type="scientific">uncultured Lysobacter sp</name>
    <dbReference type="NCBI Taxonomy" id="271060"/>
    <lineage>
        <taxon>Bacteria</taxon>
        <taxon>Pseudomonadati</taxon>
        <taxon>Pseudomonadota</taxon>
        <taxon>Gammaproteobacteria</taxon>
        <taxon>Lysobacterales</taxon>
        <taxon>Lysobacteraceae</taxon>
        <taxon>Lysobacter</taxon>
        <taxon>environmental samples</taxon>
    </lineage>
</organism>
<accession>A0A6J4MCN1</accession>
<evidence type="ECO:0000313" key="1">
    <source>
        <dbReference type="EMBL" id="CAA9351761.1"/>
    </source>
</evidence>
<gene>
    <name evidence="1" type="ORF">AVDCRST_MAG71-2819</name>
</gene>
<sequence length="40" mass="4447">MPRLSGRHRYRRAAVRAHSRSIGACDMGDYGIGCLLRSPC</sequence>
<protein>
    <submittedName>
        <fullName evidence="1">Uncharacterized protein</fullName>
    </submittedName>
</protein>
<dbReference type="AlphaFoldDB" id="A0A6J4MCN1"/>